<dbReference type="Gene3D" id="1.20.1250.20">
    <property type="entry name" value="MFS general substrate transporter like domains"/>
    <property type="match status" value="2"/>
</dbReference>
<keyword evidence="4 5" id="KW-0472">Membrane</keyword>
<proteinExistence type="predicted"/>
<dbReference type="Proteomes" id="UP001165160">
    <property type="component" value="Unassembled WGS sequence"/>
</dbReference>
<evidence type="ECO:0000256" key="1">
    <source>
        <dbReference type="ARBA" id="ARBA00004141"/>
    </source>
</evidence>
<feature type="transmembrane region" description="Helical" evidence="5">
    <location>
        <begin position="90"/>
        <end position="112"/>
    </location>
</feature>
<reference evidence="7" key="1">
    <citation type="journal article" date="2023" name="Commun. Biol.">
        <title>Genome analysis of Parmales, the sister group of diatoms, reveals the evolutionary specialization of diatoms from phago-mixotrophs to photoautotrophs.</title>
        <authorList>
            <person name="Ban H."/>
            <person name="Sato S."/>
            <person name="Yoshikawa S."/>
            <person name="Yamada K."/>
            <person name="Nakamura Y."/>
            <person name="Ichinomiya M."/>
            <person name="Sato N."/>
            <person name="Blanc-Mathieu R."/>
            <person name="Endo H."/>
            <person name="Kuwata A."/>
            <person name="Ogata H."/>
        </authorList>
    </citation>
    <scope>NUCLEOTIDE SEQUENCE [LARGE SCALE GENOMIC DNA]</scope>
    <source>
        <strain evidence="7">NIES 3699</strain>
    </source>
</reference>
<evidence type="ECO:0000313" key="7">
    <source>
        <dbReference type="Proteomes" id="UP001165160"/>
    </source>
</evidence>
<evidence type="ECO:0000256" key="3">
    <source>
        <dbReference type="ARBA" id="ARBA00022989"/>
    </source>
</evidence>
<gene>
    <name evidence="6" type="ORF">TrVE_jg2582</name>
</gene>
<protein>
    <recommendedName>
        <fullName evidence="8">Major facilitator superfamily (MFS) profile domain-containing protein</fullName>
    </recommendedName>
</protein>
<dbReference type="PANTHER" id="PTHR24064">
    <property type="entry name" value="SOLUTE CARRIER FAMILY 22 MEMBER"/>
    <property type="match status" value="1"/>
</dbReference>
<feature type="transmembrane region" description="Helical" evidence="5">
    <location>
        <begin position="38"/>
        <end position="58"/>
    </location>
</feature>
<dbReference type="SUPFAM" id="SSF103473">
    <property type="entry name" value="MFS general substrate transporter"/>
    <property type="match status" value="1"/>
</dbReference>
<feature type="transmembrane region" description="Helical" evidence="5">
    <location>
        <begin position="406"/>
        <end position="423"/>
    </location>
</feature>
<evidence type="ECO:0000256" key="4">
    <source>
        <dbReference type="ARBA" id="ARBA00023136"/>
    </source>
</evidence>
<evidence type="ECO:0000313" key="6">
    <source>
        <dbReference type="EMBL" id="GMI13133.1"/>
    </source>
</evidence>
<accession>A0A9W7FJG0</accession>
<evidence type="ECO:0000256" key="2">
    <source>
        <dbReference type="ARBA" id="ARBA00022692"/>
    </source>
</evidence>
<evidence type="ECO:0000256" key="5">
    <source>
        <dbReference type="SAM" id="Phobius"/>
    </source>
</evidence>
<dbReference type="GO" id="GO:0016020">
    <property type="term" value="C:membrane"/>
    <property type="evidence" value="ECO:0007669"/>
    <property type="project" value="UniProtKB-SubCell"/>
</dbReference>
<organism evidence="6 7">
    <name type="scientific">Triparma verrucosa</name>
    <dbReference type="NCBI Taxonomy" id="1606542"/>
    <lineage>
        <taxon>Eukaryota</taxon>
        <taxon>Sar</taxon>
        <taxon>Stramenopiles</taxon>
        <taxon>Ochrophyta</taxon>
        <taxon>Bolidophyceae</taxon>
        <taxon>Parmales</taxon>
        <taxon>Triparmaceae</taxon>
        <taxon>Triparma</taxon>
    </lineage>
</organism>
<feature type="transmembrane region" description="Helical" evidence="5">
    <location>
        <begin position="374"/>
        <end position="399"/>
    </location>
</feature>
<feature type="transmembrane region" description="Helical" evidence="5">
    <location>
        <begin position="65"/>
        <end position="84"/>
    </location>
</feature>
<name>A0A9W7FJG0_9STRA</name>
<feature type="transmembrane region" description="Helical" evidence="5">
    <location>
        <begin position="429"/>
        <end position="453"/>
    </location>
</feature>
<feature type="transmembrane region" description="Helical" evidence="5">
    <location>
        <begin position="149"/>
        <end position="170"/>
    </location>
</feature>
<evidence type="ECO:0008006" key="8">
    <source>
        <dbReference type="Google" id="ProtNLM"/>
    </source>
</evidence>
<dbReference type="AlphaFoldDB" id="A0A9W7FJG0"/>
<dbReference type="InterPro" id="IPR036259">
    <property type="entry name" value="MFS_trans_sf"/>
</dbReference>
<feature type="transmembrane region" description="Helical" evidence="5">
    <location>
        <begin position="124"/>
        <end position="143"/>
    </location>
</feature>
<comment type="subcellular location">
    <subcellularLocation>
        <location evidence="1">Membrane</location>
        <topology evidence="1">Multi-pass membrane protein</topology>
    </subcellularLocation>
</comment>
<keyword evidence="3 5" id="KW-1133">Transmembrane helix</keyword>
<dbReference type="EMBL" id="BRXX01000458">
    <property type="protein sequence ID" value="GMI13133.1"/>
    <property type="molecule type" value="Genomic_DNA"/>
</dbReference>
<keyword evidence="2 5" id="KW-0812">Transmembrane</keyword>
<keyword evidence="7" id="KW-1185">Reference proteome</keyword>
<feature type="transmembrane region" description="Helical" evidence="5">
    <location>
        <begin position="9"/>
        <end position="32"/>
    </location>
</feature>
<comment type="caution">
    <text evidence="6">The sequence shown here is derived from an EMBL/GenBank/DDBJ whole genome shotgun (WGS) entry which is preliminary data.</text>
</comment>
<sequence>MMYSIPPSLFAGLGLMSEAYLILTLPIISLFVNENLTYNVPICMIAGMVILGFAGLVYRGTSYRRCLSALTLALMASSVVSLLASPTSPLTSVNIFAFSVGGEYAISSAFIGVAENEDKAARGFVMQSVGAFLAALVMFFSFLCEPDNVLTVFRATVAISACLVLLVYSLRVRNYTALHLSEEASAAAAALSLQPATSEPKAVLSLVLTGSSGLYITSTVSPPTEGVPSSKSMFSRWAKFKSKSDSFPLSKSLPLASAKSRANENENYQELKDDDDKDDDEEIIIIASSSSSFSTKATTPAAPPPDLSPSYLQHLKTYPHFFFVEAHTWPRPNHIVVLSASVSWFLWDIIFYSTKLSQDTLIAEVTGSSDVGTAINMSLAITAVSLAGSLCSVQAVAYYGAGKCQLVASVLVTALLTLLKFYSSNTSAGVSLFLALTFVGQVINTTTFVLPAVHLTSEFKTMGQGIAAASGKLGAVIGVRVFQDGGHGWDELVFAGIALILISHFLPIN</sequence>
<feature type="transmembrane region" description="Helical" evidence="5">
    <location>
        <begin position="489"/>
        <end position="508"/>
    </location>
</feature>